<organism evidence="2 3">
    <name type="scientific">Photorhabdus australis subsp. thailandensis</name>
    <dbReference type="NCBI Taxonomy" id="2805096"/>
    <lineage>
        <taxon>Bacteria</taxon>
        <taxon>Pseudomonadati</taxon>
        <taxon>Pseudomonadota</taxon>
        <taxon>Gammaproteobacteria</taxon>
        <taxon>Enterobacterales</taxon>
        <taxon>Morganellaceae</taxon>
        <taxon>Photorhabdus</taxon>
    </lineage>
</organism>
<evidence type="ECO:0000313" key="3">
    <source>
        <dbReference type="Proteomes" id="UP000093476"/>
    </source>
</evidence>
<dbReference type="Proteomes" id="UP000093476">
    <property type="component" value="Unassembled WGS sequence"/>
</dbReference>
<evidence type="ECO:0000313" key="2">
    <source>
        <dbReference type="EMBL" id="OCQ51584.1"/>
    </source>
</evidence>
<dbReference type="AlphaFoldDB" id="A0A1C0U0Z8"/>
<comment type="caution">
    <text evidence="2">The sequence shown here is derived from an EMBL/GenBank/DDBJ whole genome shotgun (WGS) entry which is preliminary data.</text>
</comment>
<proteinExistence type="predicted"/>
<feature type="chain" id="PRO_5008646626" evidence="1">
    <location>
        <begin position="21"/>
        <end position="309"/>
    </location>
</feature>
<gene>
    <name evidence="2" type="ORF">Ppb6_03230</name>
</gene>
<name>A0A1C0U0Z8_9GAMM</name>
<reference evidence="2 3" key="1">
    <citation type="submission" date="2015-12" db="EMBL/GenBank/DDBJ databases">
        <title>Genome comparisons provide insights into the role of secondary metabolites in the pathogenic phase of the Photorhabdus life cycle.</title>
        <authorList>
            <person name="Tobias N.J."/>
            <person name="Mishra B."/>
            <person name="Gupta D.K."/>
            <person name="Thines M."/>
            <person name="Stinear T.P."/>
            <person name="Bode H.B."/>
        </authorList>
    </citation>
    <scope>NUCLEOTIDE SEQUENCE [LARGE SCALE GENOMIC DNA]</scope>
    <source>
        <strain evidence="2 3">PB68.1</strain>
    </source>
</reference>
<evidence type="ECO:0000256" key="1">
    <source>
        <dbReference type="SAM" id="SignalP"/>
    </source>
</evidence>
<accession>A0A1C0U0Z8</accession>
<protein>
    <submittedName>
        <fullName evidence="2">Uncharacterized protein</fullName>
    </submittedName>
</protein>
<dbReference type="PATRIC" id="fig|286156.4.peg.3674"/>
<sequence length="309" mass="35466" precursor="true">MKKSLLFFMILFSLSLSVYGRSAMDKVKYISYLETNQALCMLKVNGIFILDNFDSRSGTISTGYNIAPLLQNGKNILSLDMGPLSARDNKYFYKEKDAECKVRLVKVTPYDSDEITNIITRVVDKNGTLETDSKQSINFNIDTAQSSKITTKEYPNEFYFHTERAIILNNLPVWAWTIATPLPETAASTELVKKAYEDIWQILKNQDLIALKTAYQLTLHEEAQANNSTEQIDFDSLDFKHYFDKGYHAVPIDWSKYKLVRYMDGRLFRFEVKDGIQSPLLIEDKNNSEDGFTFNPLFSLINGKVVISR</sequence>
<feature type="signal peptide" evidence="1">
    <location>
        <begin position="1"/>
        <end position="20"/>
    </location>
</feature>
<dbReference type="EMBL" id="LOMY01000112">
    <property type="protein sequence ID" value="OCQ51584.1"/>
    <property type="molecule type" value="Genomic_DNA"/>
</dbReference>
<keyword evidence="3" id="KW-1185">Reference proteome</keyword>
<keyword evidence="1" id="KW-0732">Signal</keyword>